<reference evidence="4" key="2">
    <citation type="submission" date="2018-02" db="UniProtKB">
        <authorList>
            <consortium name="EnsemblPlants"/>
        </authorList>
    </citation>
    <scope>IDENTIFICATION</scope>
    <source>
        <strain evidence="4">Williams 82</strain>
    </source>
</reference>
<dbReference type="STRING" id="3847.A0A0R0IS18"/>
<evidence type="ECO:0000313" key="4">
    <source>
        <dbReference type="EnsemblPlants" id="KRH45057"/>
    </source>
</evidence>
<dbReference type="Pfam" id="PF02458">
    <property type="entry name" value="Transferase"/>
    <property type="match status" value="1"/>
</dbReference>
<dbReference type="InParanoid" id="A0A0R0IS18"/>
<organism evidence="3">
    <name type="scientific">Glycine max</name>
    <name type="common">Soybean</name>
    <name type="synonym">Glycine hispida</name>
    <dbReference type="NCBI Taxonomy" id="3847"/>
    <lineage>
        <taxon>Eukaryota</taxon>
        <taxon>Viridiplantae</taxon>
        <taxon>Streptophyta</taxon>
        <taxon>Embryophyta</taxon>
        <taxon>Tracheophyta</taxon>
        <taxon>Spermatophyta</taxon>
        <taxon>Magnoliopsida</taxon>
        <taxon>eudicotyledons</taxon>
        <taxon>Gunneridae</taxon>
        <taxon>Pentapetalae</taxon>
        <taxon>rosids</taxon>
        <taxon>fabids</taxon>
        <taxon>Fabales</taxon>
        <taxon>Fabaceae</taxon>
        <taxon>Papilionoideae</taxon>
        <taxon>50 kb inversion clade</taxon>
        <taxon>NPAAA clade</taxon>
        <taxon>indigoferoid/millettioid clade</taxon>
        <taxon>Phaseoleae</taxon>
        <taxon>Glycine</taxon>
        <taxon>Glycine subgen. Soja</taxon>
    </lineage>
</organism>
<keyword evidence="2" id="KW-0012">Acyltransferase</keyword>
<dbReference type="GO" id="GO:0016747">
    <property type="term" value="F:acyltransferase activity, transferring groups other than amino-acyl groups"/>
    <property type="evidence" value="ECO:0007669"/>
    <property type="project" value="UniProtKB-ARBA"/>
</dbReference>
<evidence type="ECO:0000256" key="2">
    <source>
        <dbReference type="ARBA" id="ARBA00023315"/>
    </source>
</evidence>
<dbReference type="EMBL" id="CM000841">
    <property type="protein sequence ID" value="KRH45057.1"/>
    <property type="molecule type" value="Genomic_DNA"/>
</dbReference>
<dbReference type="AlphaFoldDB" id="A0A0R0IS18"/>
<dbReference type="Gene3D" id="3.30.559.10">
    <property type="entry name" value="Chloramphenicol acetyltransferase-like domain"/>
    <property type="match status" value="2"/>
</dbReference>
<dbReference type="SMR" id="A0A0R0IS18"/>
<keyword evidence="1" id="KW-0808">Transferase</keyword>
<sequence length="402" mass="44532">MKVVQVLNVAPTLESHELPTQTLLPLTFFDILWLSHFFPLAGHLTWSLHSQNPIINYNNGDTVSLTVAESNDDFNHLACTDLCEAKEMHHLLPHLTISHEQATVLALQVTLFLNSGLCIRITSHYVALDGKTSISFIKSWAYLCKESQSPSCLPLEMCLFYDCCLKFINDWLKHGGSNSISLMVWDLQPSEDASRGSSKLSRSDVEKLKQSVVSKKKKNTNLHLSSFVLSIAYAWVCRVRAEEIKNKSVALALTVDCRWRLEPPLPATYFGNCVGFRLPIAETRELLGEEGLVVAVEAVSDTLETLKDGAVSGAENWSSWLLDGMGAEADVKKIGVAGSPRFEVYSSDFGWGRPKKVEMVSIEKTAVFGLSDSRNGDGIEIVLRFEAPSITRIGARQNSMPI</sequence>
<keyword evidence="5" id="KW-1185">Reference proteome</keyword>
<dbReference type="InterPro" id="IPR051504">
    <property type="entry name" value="Plant_metabolite_acyltrans"/>
</dbReference>
<protein>
    <recommendedName>
        <fullName evidence="6">Anthocyanin acyltransferase</fullName>
    </recommendedName>
</protein>
<evidence type="ECO:0000313" key="5">
    <source>
        <dbReference type="Proteomes" id="UP000008827"/>
    </source>
</evidence>
<name>A0A0R0IS18_SOYBN</name>
<dbReference type="Gramene" id="KRH45057">
    <property type="protein sequence ID" value="KRH45057"/>
    <property type="gene ID" value="GLYMA_08G247200"/>
</dbReference>
<evidence type="ECO:0000313" key="3">
    <source>
        <dbReference type="EMBL" id="KRH45057.1"/>
    </source>
</evidence>
<dbReference type="SUPFAM" id="SSF52777">
    <property type="entry name" value="CoA-dependent acyltransferases"/>
    <property type="match status" value="1"/>
</dbReference>
<dbReference type="PANTHER" id="PTHR31625">
    <property type="match status" value="1"/>
</dbReference>
<reference evidence="3 4" key="1">
    <citation type="journal article" date="2010" name="Nature">
        <title>Genome sequence of the palaeopolyploid soybean.</title>
        <authorList>
            <person name="Schmutz J."/>
            <person name="Cannon S.B."/>
            <person name="Schlueter J."/>
            <person name="Ma J."/>
            <person name="Mitros T."/>
            <person name="Nelson W."/>
            <person name="Hyten D.L."/>
            <person name="Song Q."/>
            <person name="Thelen J.J."/>
            <person name="Cheng J."/>
            <person name="Xu D."/>
            <person name="Hellsten U."/>
            <person name="May G.D."/>
            <person name="Yu Y."/>
            <person name="Sakurai T."/>
            <person name="Umezawa T."/>
            <person name="Bhattacharyya M.K."/>
            <person name="Sandhu D."/>
            <person name="Valliyodan B."/>
            <person name="Lindquist E."/>
            <person name="Peto M."/>
            <person name="Grant D."/>
            <person name="Shu S."/>
            <person name="Goodstein D."/>
            <person name="Barry K."/>
            <person name="Futrell-Griggs M."/>
            <person name="Abernathy B."/>
            <person name="Du J."/>
            <person name="Tian Z."/>
            <person name="Zhu L."/>
            <person name="Gill N."/>
            <person name="Joshi T."/>
            <person name="Libault M."/>
            <person name="Sethuraman A."/>
            <person name="Zhang X.-C."/>
            <person name="Shinozaki K."/>
            <person name="Nguyen H.T."/>
            <person name="Wing R.A."/>
            <person name="Cregan P."/>
            <person name="Specht J."/>
            <person name="Grimwood J."/>
            <person name="Rokhsar D."/>
            <person name="Stacey G."/>
            <person name="Shoemaker R.C."/>
            <person name="Jackson S.A."/>
        </authorList>
    </citation>
    <scope>NUCLEOTIDE SEQUENCE</scope>
    <source>
        <strain evidence="4">cv. Williams 82</strain>
        <tissue evidence="3">Callus</tissue>
    </source>
</reference>
<proteinExistence type="predicted"/>
<evidence type="ECO:0000256" key="1">
    <source>
        <dbReference type="ARBA" id="ARBA00022679"/>
    </source>
</evidence>
<dbReference type="Proteomes" id="UP000008827">
    <property type="component" value="Chromosome 8"/>
</dbReference>
<accession>A0A0R0IS18</accession>
<dbReference type="EnsemblPlants" id="KRH45057">
    <property type="protein sequence ID" value="KRH45057"/>
    <property type="gene ID" value="GLYMA_08G247200"/>
</dbReference>
<dbReference type="OMA" id="CDIFWFK"/>
<dbReference type="InterPro" id="IPR023213">
    <property type="entry name" value="CAT-like_dom_sf"/>
</dbReference>
<reference evidence="3" key="3">
    <citation type="submission" date="2018-07" db="EMBL/GenBank/DDBJ databases">
        <title>WGS assembly of Glycine max.</title>
        <authorList>
            <person name="Schmutz J."/>
            <person name="Cannon S."/>
            <person name="Schlueter J."/>
            <person name="Ma J."/>
            <person name="Mitros T."/>
            <person name="Nelson W."/>
            <person name="Hyten D."/>
            <person name="Song Q."/>
            <person name="Thelen J."/>
            <person name="Cheng J."/>
            <person name="Xu D."/>
            <person name="Hellsten U."/>
            <person name="May G."/>
            <person name="Yu Y."/>
            <person name="Sakurai T."/>
            <person name="Umezawa T."/>
            <person name="Bhattacharyya M."/>
            <person name="Sandhu D."/>
            <person name="Valliyodan B."/>
            <person name="Lindquist E."/>
            <person name="Peto M."/>
            <person name="Grant D."/>
            <person name="Shu S."/>
            <person name="Goodstein D."/>
            <person name="Barry K."/>
            <person name="Futrell-Griggs M."/>
            <person name="Abernathy B."/>
            <person name="Du J."/>
            <person name="Tian Z."/>
            <person name="Zhu L."/>
            <person name="Gill N."/>
            <person name="Joshi T."/>
            <person name="Libault M."/>
            <person name="Sethuraman A."/>
            <person name="Zhang X."/>
            <person name="Shinozaki K."/>
            <person name="Nguyen H."/>
            <person name="Wing R."/>
            <person name="Cregan P."/>
            <person name="Specht J."/>
            <person name="Grimwood J."/>
            <person name="Rokhsar D."/>
            <person name="Stacey G."/>
            <person name="Shoemaker R."/>
            <person name="Jackson S."/>
        </authorList>
    </citation>
    <scope>NUCLEOTIDE SEQUENCE</scope>
    <source>
        <tissue evidence="3">Callus</tissue>
    </source>
</reference>
<gene>
    <name evidence="3" type="ORF">GLYMA_08G247200</name>
</gene>
<evidence type="ECO:0008006" key="6">
    <source>
        <dbReference type="Google" id="ProtNLM"/>
    </source>
</evidence>